<gene>
    <name evidence="7" type="ORF">EV378_1132</name>
</gene>
<dbReference type="SUPFAM" id="SSF46689">
    <property type="entry name" value="Homeodomain-like"/>
    <property type="match status" value="1"/>
</dbReference>
<dbReference type="Proteomes" id="UP000295560">
    <property type="component" value="Unassembled WGS sequence"/>
</dbReference>
<sequence length="223" mass="23690">MADAVSSAGSAPRRGRPPSPRKRAAVLDAATAVFLREGFAGTGMDTVAAEAGVAKQTVYSHFGDKESLFKAVVHAARTAGRPGTEHPPSLGLTEASDLREALVAFGANHLSLTMSPRVAALRRLIIGELDRRPDLRAMWNEGGPAELTARLADEFAALDRAGRLEVPDAGRAADQLISLLSHEANMRSLYGVRELGPDERRDIADRAADMVLRAYRPVSVGGS</sequence>
<dbReference type="Gene3D" id="1.10.10.60">
    <property type="entry name" value="Homeodomain-like"/>
    <property type="match status" value="1"/>
</dbReference>
<dbReference type="PRINTS" id="PR00455">
    <property type="entry name" value="HTHTETR"/>
</dbReference>
<dbReference type="PANTHER" id="PTHR30055">
    <property type="entry name" value="HTH-TYPE TRANSCRIPTIONAL REGULATOR RUTR"/>
    <property type="match status" value="1"/>
</dbReference>
<keyword evidence="2 4" id="KW-0238">DNA-binding</keyword>
<evidence type="ECO:0000256" key="2">
    <source>
        <dbReference type="ARBA" id="ARBA00023125"/>
    </source>
</evidence>
<dbReference type="Pfam" id="PF00440">
    <property type="entry name" value="TetR_N"/>
    <property type="match status" value="1"/>
</dbReference>
<name>A0A4R1HT10_PSEEN</name>
<dbReference type="GO" id="GO:0003700">
    <property type="term" value="F:DNA-binding transcription factor activity"/>
    <property type="evidence" value="ECO:0007669"/>
    <property type="project" value="TreeGrafter"/>
</dbReference>
<dbReference type="OrthoDB" id="7186128at2"/>
<dbReference type="EMBL" id="SMFZ01000001">
    <property type="protein sequence ID" value="TCK25328.1"/>
    <property type="molecule type" value="Genomic_DNA"/>
</dbReference>
<reference evidence="7 8" key="1">
    <citation type="submission" date="2019-03" db="EMBL/GenBank/DDBJ databases">
        <title>Sequencing the genomes of 1000 actinobacteria strains.</title>
        <authorList>
            <person name="Klenk H.-P."/>
        </authorList>
    </citation>
    <scope>NUCLEOTIDE SEQUENCE [LARGE SCALE GENOMIC DNA]</scope>
    <source>
        <strain evidence="7 8">DSM 44969</strain>
    </source>
</reference>
<feature type="region of interest" description="Disordered" evidence="5">
    <location>
        <begin position="1"/>
        <end position="23"/>
    </location>
</feature>
<feature type="DNA-binding region" description="H-T-H motif" evidence="4">
    <location>
        <begin position="43"/>
        <end position="62"/>
    </location>
</feature>
<dbReference type="PROSITE" id="PS50977">
    <property type="entry name" value="HTH_TETR_2"/>
    <property type="match status" value="1"/>
</dbReference>
<comment type="caution">
    <text evidence="7">The sequence shown here is derived from an EMBL/GenBank/DDBJ whole genome shotgun (WGS) entry which is preliminary data.</text>
</comment>
<keyword evidence="3" id="KW-0804">Transcription</keyword>
<organism evidence="7 8">
    <name type="scientific">Pseudonocardia endophytica</name>
    <dbReference type="NCBI Taxonomy" id="401976"/>
    <lineage>
        <taxon>Bacteria</taxon>
        <taxon>Bacillati</taxon>
        <taxon>Actinomycetota</taxon>
        <taxon>Actinomycetes</taxon>
        <taxon>Pseudonocardiales</taxon>
        <taxon>Pseudonocardiaceae</taxon>
        <taxon>Pseudonocardia</taxon>
    </lineage>
</organism>
<dbReference type="InterPro" id="IPR009057">
    <property type="entry name" value="Homeodomain-like_sf"/>
</dbReference>
<dbReference type="AlphaFoldDB" id="A0A4R1HT10"/>
<evidence type="ECO:0000313" key="8">
    <source>
        <dbReference type="Proteomes" id="UP000295560"/>
    </source>
</evidence>
<dbReference type="FunFam" id="1.10.10.60:FF:000141">
    <property type="entry name" value="TetR family transcriptional regulator"/>
    <property type="match status" value="1"/>
</dbReference>
<protein>
    <submittedName>
        <fullName evidence="7">TetR family transcriptional regulator</fullName>
    </submittedName>
</protein>
<dbReference type="InterPro" id="IPR039536">
    <property type="entry name" value="TetR_C_Proteobacteria"/>
</dbReference>
<keyword evidence="8" id="KW-1185">Reference proteome</keyword>
<accession>A0A4R1HT10</accession>
<dbReference type="GO" id="GO:0000976">
    <property type="term" value="F:transcription cis-regulatory region binding"/>
    <property type="evidence" value="ECO:0007669"/>
    <property type="project" value="TreeGrafter"/>
</dbReference>
<dbReference type="Gene3D" id="1.10.357.10">
    <property type="entry name" value="Tetracycline Repressor, domain 2"/>
    <property type="match status" value="1"/>
</dbReference>
<evidence type="ECO:0000259" key="6">
    <source>
        <dbReference type="PROSITE" id="PS50977"/>
    </source>
</evidence>
<dbReference type="PANTHER" id="PTHR30055:SF146">
    <property type="entry name" value="HTH-TYPE TRANSCRIPTIONAL DUAL REGULATOR CECR"/>
    <property type="match status" value="1"/>
</dbReference>
<dbReference type="GO" id="GO:0045892">
    <property type="term" value="P:negative regulation of DNA-templated transcription"/>
    <property type="evidence" value="ECO:0007669"/>
    <property type="project" value="UniProtKB-ARBA"/>
</dbReference>
<dbReference type="InterPro" id="IPR001647">
    <property type="entry name" value="HTH_TetR"/>
</dbReference>
<evidence type="ECO:0000256" key="4">
    <source>
        <dbReference type="PROSITE-ProRule" id="PRU00335"/>
    </source>
</evidence>
<evidence type="ECO:0000256" key="5">
    <source>
        <dbReference type="SAM" id="MobiDB-lite"/>
    </source>
</evidence>
<keyword evidence="1" id="KW-0805">Transcription regulation</keyword>
<dbReference type="Pfam" id="PF14246">
    <property type="entry name" value="TetR_C_7"/>
    <property type="match status" value="1"/>
</dbReference>
<dbReference type="InterPro" id="IPR050109">
    <property type="entry name" value="HTH-type_TetR-like_transc_reg"/>
</dbReference>
<feature type="domain" description="HTH tetR-type" evidence="6">
    <location>
        <begin position="20"/>
        <end position="80"/>
    </location>
</feature>
<evidence type="ECO:0000256" key="3">
    <source>
        <dbReference type="ARBA" id="ARBA00023163"/>
    </source>
</evidence>
<feature type="compositionally biased region" description="Basic residues" evidence="5">
    <location>
        <begin position="13"/>
        <end position="23"/>
    </location>
</feature>
<feature type="compositionally biased region" description="Low complexity" evidence="5">
    <location>
        <begin position="1"/>
        <end position="12"/>
    </location>
</feature>
<proteinExistence type="predicted"/>
<evidence type="ECO:0000313" key="7">
    <source>
        <dbReference type="EMBL" id="TCK25328.1"/>
    </source>
</evidence>
<dbReference type="InterPro" id="IPR036271">
    <property type="entry name" value="Tet_transcr_reg_TetR-rel_C_sf"/>
</dbReference>
<evidence type="ECO:0000256" key="1">
    <source>
        <dbReference type="ARBA" id="ARBA00023015"/>
    </source>
</evidence>
<dbReference type="SUPFAM" id="SSF48498">
    <property type="entry name" value="Tetracyclin repressor-like, C-terminal domain"/>
    <property type="match status" value="1"/>
</dbReference>